<gene>
    <name evidence="1" type="ORF">METZ01_LOCUS189688</name>
</gene>
<feature type="non-terminal residue" evidence="1">
    <location>
        <position position="110"/>
    </location>
</feature>
<dbReference type="EMBL" id="UINC01038996">
    <property type="protein sequence ID" value="SVB36834.1"/>
    <property type="molecule type" value="Genomic_DNA"/>
</dbReference>
<reference evidence="1" key="1">
    <citation type="submission" date="2018-05" db="EMBL/GenBank/DDBJ databases">
        <authorList>
            <person name="Lanie J.A."/>
            <person name="Ng W.-L."/>
            <person name="Kazmierczak K.M."/>
            <person name="Andrzejewski T.M."/>
            <person name="Davidsen T.M."/>
            <person name="Wayne K.J."/>
            <person name="Tettelin H."/>
            <person name="Glass J.I."/>
            <person name="Rusch D."/>
            <person name="Podicherti R."/>
            <person name="Tsui H.-C.T."/>
            <person name="Winkler M.E."/>
        </authorList>
    </citation>
    <scope>NUCLEOTIDE SEQUENCE</scope>
</reference>
<accession>A0A382DFQ2</accession>
<sequence length="110" mass="12154">MSRALELARKGNYDALILDSSAAATDVAENIVLDRSDNSGSDIGGYLLQEDFGTETSHSNLISDDQTITPENQVMFHVNLQANQVISTNTTTKLNFDYVNYNYRNNANCD</sequence>
<name>A0A382DFQ2_9ZZZZ</name>
<proteinExistence type="predicted"/>
<organism evidence="1">
    <name type="scientific">marine metagenome</name>
    <dbReference type="NCBI Taxonomy" id="408172"/>
    <lineage>
        <taxon>unclassified sequences</taxon>
        <taxon>metagenomes</taxon>
        <taxon>ecological metagenomes</taxon>
    </lineage>
</organism>
<protein>
    <submittedName>
        <fullName evidence="1">Uncharacterized protein</fullName>
    </submittedName>
</protein>
<evidence type="ECO:0000313" key="1">
    <source>
        <dbReference type="EMBL" id="SVB36834.1"/>
    </source>
</evidence>
<dbReference type="AlphaFoldDB" id="A0A382DFQ2"/>